<proteinExistence type="predicted"/>
<keyword evidence="2" id="KW-1185">Reference proteome</keyword>
<sequence>MARIQRLVRSARTATCRTLVRPPVTTPTRPHSPIEPRRHPYGSCITRLRLRALSRPLPDAFDLAFPSYRNQLQLRAPTVVLRSLPTRFDEKFPPPSQRLSS</sequence>
<accession>A0ACC3SNA2</accession>
<dbReference type="EMBL" id="JAMKPW020000003">
    <property type="protein sequence ID" value="KAK8219853.1"/>
    <property type="molecule type" value="Genomic_DNA"/>
</dbReference>
<dbReference type="Proteomes" id="UP001320706">
    <property type="component" value="Unassembled WGS sequence"/>
</dbReference>
<comment type="caution">
    <text evidence="1">The sequence shown here is derived from an EMBL/GenBank/DDBJ whole genome shotgun (WGS) entry which is preliminary data.</text>
</comment>
<protein>
    <submittedName>
        <fullName evidence="1">Uncharacterized protein</fullName>
    </submittedName>
</protein>
<evidence type="ECO:0000313" key="2">
    <source>
        <dbReference type="Proteomes" id="UP001320706"/>
    </source>
</evidence>
<evidence type="ECO:0000313" key="1">
    <source>
        <dbReference type="EMBL" id="KAK8219853.1"/>
    </source>
</evidence>
<reference evidence="1" key="1">
    <citation type="submission" date="2024-02" db="EMBL/GenBank/DDBJ databases">
        <title>Metagenome Assembled Genome of Zalaria obscura JY119.</title>
        <authorList>
            <person name="Vighnesh L."/>
            <person name="Jagadeeshwari U."/>
            <person name="Venkata Ramana C."/>
            <person name="Sasikala C."/>
        </authorList>
    </citation>
    <scope>NUCLEOTIDE SEQUENCE</scope>
    <source>
        <strain evidence="1">JY119</strain>
    </source>
</reference>
<organism evidence="1 2">
    <name type="scientific">Zalaria obscura</name>
    <dbReference type="NCBI Taxonomy" id="2024903"/>
    <lineage>
        <taxon>Eukaryota</taxon>
        <taxon>Fungi</taxon>
        <taxon>Dikarya</taxon>
        <taxon>Ascomycota</taxon>
        <taxon>Pezizomycotina</taxon>
        <taxon>Dothideomycetes</taxon>
        <taxon>Dothideomycetidae</taxon>
        <taxon>Dothideales</taxon>
        <taxon>Zalariaceae</taxon>
        <taxon>Zalaria</taxon>
    </lineage>
</organism>
<name>A0ACC3SNA2_9PEZI</name>
<gene>
    <name evidence="1" type="ORF">M8818_000827</name>
</gene>